<reference evidence="1 2" key="1">
    <citation type="submission" date="2022-04" db="EMBL/GenBank/DDBJ databases">
        <title>Roseobacter sp. WL0113 is a bacterium isolated from neritic sediment.</title>
        <authorList>
            <person name="Wang L."/>
            <person name="He W."/>
            <person name="Zhang D.-F."/>
        </authorList>
    </citation>
    <scope>NUCLEOTIDE SEQUENCE [LARGE SCALE GENOMIC DNA]</scope>
    <source>
        <strain evidence="1 2">WL0113</strain>
    </source>
</reference>
<dbReference type="Proteomes" id="UP001208690">
    <property type="component" value="Unassembled WGS sequence"/>
</dbReference>
<protein>
    <submittedName>
        <fullName evidence="1">Helix-turn-helix domain-containing protein</fullName>
    </submittedName>
</protein>
<evidence type="ECO:0000313" key="2">
    <source>
        <dbReference type="Proteomes" id="UP001208690"/>
    </source>
</evidence>
<dbReference type="EMBL" id="JALIEB010000006">
    <property type="protein sequence ID" value="MCV3271944.1"/>
    <property type="molecule type" value="Genomic_DNA"/>
</dbReference>
<organism evidence="1 2">
    <name type="scientific">Roseobacter sinensis</name>
    <dbReference type="NCBI Taxonomy" id="2931391"/>
    <lineage>
        <taxon>Bacteria</taxon>
        <taxon>Pseudomonadati</taxon>
        <taxon>Pseudomonadota</taxon>
        <taxon>Alphaproteobacteria</taxon>
        <taxon>Rhodobacterales</taxon>
        <taxon>Roseobacteraceae</taxon>
        <taxon>Roseobacter</taxon>
    </lineage>
</organism>
<comment type="caution">
    <text evidence="1">The sequence shown here is derived from an EMBL/GenBank/DDBJ whole genome shotgun (WGS) entry which is preliminary data.</text>
</comment>
<accession>A0ABT3BEY9</accession>
<gene>
    <name evidence="1" type="ORF">MUB52_10940</name>
</gene>
<name>A0ABT3BEY9_9RHOB</name>
<evidence type="ECO:0000313" key="1">
    <source>
        <dbReference type="EMBL" id="MCV3271944.1"/>
    </source>
</evidence>
<sequence length="79" mass="8720">MTDPEYAVPTAPSIPSFADLLTPRQASEMTGHPETVLAVYRSRRNTGRSPHAGPEFVKVGREVFYTREAVRAYLAGKRG</sequence>
<keyword evidence="2" id="KW-1185">Reference proteome</keyword>
<proteinExistence type="predicted"/>